<evidence type="ECO:0000256" key="1">
    <source>
        <dbReference type="SAM" id="MobiDB-lite"/>
    </source>
</evidence>
<proteinExistence type="predicted"/>
<gene>
    <name evidence="2" type="ORF">MPL3356_300039</name>
</gene>
<dbReference type="Proteomes" id="UP000045285">
    <property type="component" value="Unassembled WGS sequence"/>
</dbReference>
<evidence type="ECO:0000313" key="2">
    <source>
        <dbReference type="EMBL" id="CDX19595.1"/>
    </source>
</evidence>
<evidence type="ECO:0000313" key="3">
    <source>
        <dbReference type="Proteomes" id="UP000045285"/>
    </source>
</evidence>
<organism evidence="2 3">
    <name type="scientific">Mesorhizobium plurifarium</name>
    <dbReference type="NCBI Taxonomy" id="69974"/>
    <lineage>
        <taxon>Bacteria</taxon>
        <taxon>Pseudomonadati</taxon>
        <taxon>Pseudomonadota</taxon>
        <taxon>Alphaproteobacteria</taxon>
        <taxon>Hyphomicrobiales</taxon>
        <taxon>Phyllobacteriaceae</taxon>
        <taxon>Mesorhizobium</taxon>
    </lineage>
</organism>
<feature type="region of interest" description="Disordered" evidence="1">
    <location>
        <begin position="65"/>
        <end position="89"/>
    </location>
</feature>
<protein>
    <submittedName>
        <fullName evidence="2">Uncharacterized protein</fullName>
    </submittedName>
</protein>
<name>A0A090DYP6_MESPL</name>
<sequence>MVTASCPDAESLTRDDVRESSSPVFCHAVCHRDLRPGHLCRRRRDQPPGRRRLWRHRLAELSPIKNRELARAGTEPKARRDLSDSLHAI</sequence>
<keyword evidence="3" id="KW-1185">Reference proteome</keyword>
<reference evidence="3" key="1">
    <citation type="submission" date="2014-08" db="EMBL/GenBank/DDBJ databases">
        <authorList>
            <person name="Moulin L."/>
        </authorList>
    </citation>
    <scope>NUCLEOTIDE SEQUENCE [LARGE SCALE GENOMIC DNA]</scope>
</reference>
<accession>A0A090DYP6</accession>
<dbReference type="EMBL" id="CCMZ01000024">
    <property type="protein sequence ID" value="CDX19595.1"/>
    <property type="molecule type" value="Genomic_DNA"/>
</dbReference>
<feature type="region of interest" description="Disordered" evidence="1">
    <location>
        <begin position="1"/>
        <end position="21"/>
    </location>
</feature>
<dbReference type="AlphaFoldDB" id="A0A090DYP6"/>